<name>A0ABN9SVM3_9DINO</name>
<gene>
    <name evidence="2" type="ORF">PCOR1329_LOCUS33015</name>
</gene>
<comment type="caution">
    <text evidence="2">The sequence shown here is derived from an EMBL/GenBank/DDBJ whole genome shotgun (WGS) entry which is preliminary data.</text>
</comment>
<reference evidence="2" key="1">
    <citation type="submission" date="2023-10" db="EMBL/GenBank/DDBJ databases">
        <authorList>
            <person name="Chen Y."/>
            <person name="Shah S."/>
            <person name="Dougan E. K."/>
            <person name="Thang M."/>
            <person name="Chan C."/>
        </authorList>
    </citation>
    <scope>NUCLEOTIDE SEQUENCE [LARGE SCALE GENOMIC DNA]</scope>
</reference>
<keyword evidence="1" id="KW-1133">Transmembrane helix</keyword>
<accession>A0ABN9SVM3</accession>
<keyword evidence="3" id="KW-1185">Reference proteome</keyword>
<organism evidence="2 3">
    <name type="scientific">Prorocentrum cordatum</name>
    <dbReference type="NCBI Taxonomy" id="2364126"/>
    <lineage>
        <taxon>Eukaryota</taxon>
        <taxon>Sar</taxon>
        <taxon>Alveolata</taxon>
        <taxon>Dinophyceae</taxon>
        <taxon>Prorocentrales</taxon>
        <taxon>Prorocentraceae</taxon>
        <taxon>Prorocentrum</taxon>
    </lineage>
</organism>
<proteinExistence type="predicted"/>
<evidence type="ECO:0000313" key="2">
    <source>
        <dbReference type="EMBL" id="CAK0836572.1"/>
    </source>
</evidence>
<keyword evidence="1" id="KW-0812">Transmembrane</keyword>
<feature type="transmembrane region" description="Helical" evidence="1">
    <location>
        <begin position="166"/>
        <end position="190"/>
    </location>
</feature>
<dbReference type="EMBL" id="CAUYUJ010013669">
    <property type="protein sequence ID" value="CAK0836572.1"/>
    <property type="molecule type" value="Genomic_DNA"/>
</dbReference>
<evidence type="ECO:0000256" key="1">
    <source>
        <dbReference type="SAM" id="Phobius"/>
    </source>
</evidence>
<sequence length="259" mass="28802">MEDVAFFSKSSGRRWAAASAKTLARRRRRQYRHEIGLSRAQALQRRLVLLRVGLTAHWDLSDAIGACADSNWVRHAPLRDTPAIPKMPIGISLVNLELFRAALYHGQYDIEQKTVDDLLGALLCDGDVPHPGDPHAPADEPSVRADVPHRDDEEYFLVVLFLLKRFMAFLLPACLMSYLTILGLMGYLIFLVEPLFLSYLTILAEPLFLMMLIFVFLLVGVTKIDALIFMAWAALAGGPPARPSPTRGCCALLAMILSS</sequence>
<feature type="transmembrane region" description="Helical" evidence="1">
    <location>
        <begin position="196"/>
        <end position="221"/>
    </location>
</feature>
<feature type="non-terminal residue" evidence="2">
    <location>
        <position position="259"/>
    </location>
</feature>
<evidence type="ECO:0000313" key="3">
    <source>
        <dbReference type="Proteomes" id="UP001189429"/>
    </source>
</evidence>
<keyword evidence="1" id="KW-0472">Membrane</keyword>
<protein>
    <submittedName>
        <fullName evidence="2">Uncharacterized protein</fullName>
    </submittedName>
</protein>
<dbReference type="Proteomes" id="UP001189429">
    <property type="component" value="Unassembled WGS sequence"/>
</dbReference>